<dbReference type="EMBL" id="JADQDM010000004">
    <property type="protein sequence ID" value="MBF9221563.1"/>
    <property type="molecule type" value="Genomic_DNA"/>
</dbReference>
<sequence>MQHFLRSLSRVFGSRRAFRRPLLGLLLAALVLLPAARAWANTGVFEGYVVLHFGNPANQTYYRLNPQTVSPNIPFNGTNLGTLALATNGGVLNFSGGQLKTFKNSTCPGNGTNVTGSKINYVVYPTGARPATPSFAQVTLNYDGELNNPTNGDQQWTNQGNTANVLTGLAAGNYTLEVYAESYYDGCGSGTNFFSNNSFNYTATFSVSSLCGSVYTIDSTLPASATNFVSFSAAATALNNFGVTCATTFVVKDGTTYTEKMVLNAIAGASATNRVTFIRSNTGSTAPKIIAPAGPTSTTVDAIVALNGTDFVTFDGIDLNDPASNGTQALQMEMGYALFRTGAGATADGCQNNIIRNCNIVLQKPKAIANNTTGIYGANSTNASLTAVAATGATVAAQNSGNAFTNNTIENCNQGISLLGLVDAAPYANYDQDNNIGGSTAGTPGVGGTGSGNLLRNLNAFAGGQDVAGIRGSYQNNLTVKYNTVDNAAGGSPAIRLLRGISFDNGTAGIITASNNTLTLNNSGSNTEIRGIQASANGLTLTTSNNTFTIEATLSSSAPVQCFLIDGSLNTWTANANTWDNSNKTLATSGSAYFANVAASTPTATITFTNNTVTNVTKAAGATFYGYSNTGNAPATTPIVHTITGNTVSNITLTGATVFYGIRQVVGVLNGPQGIINGNTITNITGGTSSLFGINFNYGDTSGATANISTVNGNTIYGLTGTVASSTGTGIYGIFVGAALGASQNAKYVSINSNNIGTLASPLNNAGPSPVAGVALNASSSLEATVATNNILGLSSSSSGNTVVYGVLIQGGSAVTVDQNTITGLRGGSASTGQLFGIRFNSGTTLTASRNTIASLSHGNGTTGSVSGISVTDGTTVNVARNSVYDLSTSASGSTLSGISLSALSAAVFNVSNNRIADLRAPAATSSTGVTGLGLNATATYNIYYNSIRLTASSTAGAFGSTGIAYPASGLVDLRNNIVINKSVAGATGSTVALRRASGTAGTVPATTNLAGTTNNNIYFVSGTNAYVYGESAAATPTNAQATVGAYKTFIQAGGANTRESNSQAEDVEFVSTDGTSADFLRVKAVPASGLGTRVESGGVAIGGLTDDFETNNVRTGYPLAGQANGGGTGPDIGADEGDFAPPSFDVSLTALTAPLTTQTCFSATQTVTVTLKNEAATDIYFGANPVTLTGTVTGPNGTTTLAPVVVSTGTLAPNATRAVSFVTTADLTAPGTYTISLTAAATRDTNPANNTLAPVIITVSGTTTYTGAAPGDATNWFNAANWTNCVPTSLLDAVIPAGLGANYPSIAAGSARVRTLTLASGARLAQSGGTLSIYGDLVSSTPAANLSLTGGMVSFRGAAPSSTGVAAFYGLTVNLSSATATLTLANDLTVNNTLTMTQGVLSTGANTLTLPTTAALSPAETDLSYVLGRVAVPGRDLSTATAETFGNIGLTLTPDAASAAFPGLTTVVRTTGAVLTGVGASVSIKRNFDIQPTTNAGLSVAMDFAYLDHELNGIPAANLALFKSVSGPAGPWANQRPITAAGNVISKTGITDFSIWTLGNELAPLPVELTAFEATRQGDRAALTWTTATERHNRGFGVQVSTDGRTFRELAFVAGAGSSSTAHRYAYLDDEAGKAGRRYYRLRQQDQDGTTTYSAVRELEFAGAAAALSAAPVPFGAALTFTVRARTAQPATALTFTDATGRVVRALRLDVPAGTSQLPVTDLAALPAGLYLVQAVLDGQLVRIKVIKE</sequence>
<organism evidence="1 2">
    <name type="scientific">Hymenobacter ruricola</name>
    <dbReference type="NCBI Taxonomy" id="2791023"/>
    <lineage>
        <taxon>Bacteria</taxon>
        <taxon>Pseudomonadati</taxon>
        <taxon>Bacteroidota</taxon>
        <taxon>Cytophagia</taxon>
        <taxon>Cytophagales</taxon>
        <taxon>Hymenobacteraceae</taxon>
        <taxon>Hymenobacter</taxon>
    </lineage>
</organism>
<accession>A0ABS0I4B2</accession>
<proteinExistence type="predicted"/>
<keyword evidence="2" id="KW-1185">Reference proteome</keyword>
<evidence type="ECO:0000313" key="1">
    <source>
        <dbReference type="EMBL" id="MBF9221563.1"/>
    </source>
</evidence>
<dbReference type="Proteomes" id="UP000618931">
    <property type="component" value="Unassembled WGS sequence"/>
</dbReference>
<dbReference type="SMART" id="SM00710">
    <property type="entry name" value="PbH1"/>
    <property type="match status" value="10"/>
</dbReference>
<gene>
    <name evidence="1" type="ORF">I2H31_10650</name>
</gene>
<evidence type="ECO:0000313" key="2">
    <source>
        <dbReference type="Proteomes" id="UP000618931"/>
    </source>
</evidence>
<protein>
    <recommendedName>
        <fullName evidence="3">T9SS type A sorting domain-containing protein</fullName>
    </recommendedName>
</protein>
<dbReference type="RefSeq" id="WP_196293014.1">
    <property type="nucleotide sequence ID" value="NZ_JADQDM010000004.1"/>
</dbReference>
<evidence type="ECO:0008006" key="3">
    <source>
        <dbReference type="Google" id="ProtNLM"/>
    </source>
</evidence>
<dbReference type="InterPro" id="IPR006626">
    <property type="entry name" value="PbH1"/>
</dbReference>
<reference evidence="1 2" key="1">
    <citation type="submission" date="2020-11" db="EMBL/GenBank/DDBJ databases">
        <authorList>
            <person name="Kim M.K."/>
        </authorList>
    </citation>
    <scope>NUCLEOTIDE SEQUENCE [LARGE SCALE GENOMIC DNA]</scope>
    <source>
        <strain evidence="1 2">BT662</strain>
    </source>
</reference>
<comment type="caution">
    <text evidence="1">The sequence shown here is derived from an EMBL/GenBank/DDBJ whole genome shotgun (WGS) entry which is preliminary data.</text>
</comment>
<name>A0ABS0I4B2_9BACT</name>